<feature type="chain" id="PRO_5037148673" description="UPAR/Ly6 domain-containing protein" evidence="4">
    <location>
        <begin position="21"/>
        <end position="132"/>
    </location>
</feature>
<dbReference type="InterPro" id="IPR045860">
    <property type="entry name" value="Snake_toxin-like_sf"/>
</dbReference>
<accession>A0A913X4Q8</accession>
<evidence type="ECO:0000256" key="3">
    <source>
        <dbReference type="SAM" id="Phobius"/>
    </source>
</evidence>
<feature type="transmembrane region" description="Helical" evidence="3">
    <location>
        <begin position="112"/>
        <end position="131"/>
    </location>
</feature>
<dbReference type="InterPro" id="IPR016054">
    <property type="entry name" value="LY6_UPA_recep-like"/>
</dbReference>
<feature type="domain" description="UPAR/Ly6" evidence="5">
    <location>
        <begin position="20"/>
        <end position="110"/>
    </location>
</feature>
<evidence type="ECO:0000256" key="2">
    <source>
        <dbReference type="ARBA" id="ARBA00023157"/>
    </source>
</evidence>
<keyword evidence="7" id="KW-1185">Reference proteome</keyword>
<sequence length="132" mass="14958">MRLEALFAVVFLSLVSVGTSLDCYHCSSSESWAMCMRNRYVQECKPGQTRCYKVAVDTYYDDARVTRYTRGCTTDKHCYEETLDDCKGGTNQEHPLQCDVYCCSGELCNASTFPIVSVIFTMTCALFAMLFH</sequence>
<keyword evidence="2" id="KW-1015">Disulfide bond</keyword>
<proteinExistence type="predicted"/>
<dbReference type="SUPFAM" id="SSF57302">
    <property type="entry name" value="Snake toxin-like"/>
    <property type="match status" value="1"/>
</dbReference>
<dbReference type="PANTHER" id="PTHR10036">
    <property type="entry name" value="CD59 GLYCOPROTEIN"/>
    <property type="match status" value="1"/>
</dbReference>
<evidence type="ECO:0000256" key="1">
    <source>
        <dbReference type="ARBA" id="ARBA00022729"/>
    </source>
</evidence>
<dbReference type="Gene3D" id="2.10.60.10">
    <property type="entry name" value="CD59"/>
    <property type="match status" value="1"/>
</dbReference>
<organism evidence="6 7">
    <name type="scientific">Exaiptasia diaphana</name>
    <name type="common">Tropical sea anemone</name>
    <name type="synonym">Aiptasia pulchella</name>
    <dbReference type="NCBI Taxonomy" id="2652724"/>
    <lineage>
        <taxon>Eukaryota</taxon>
        <taxon>Metazoa</taxon>
        <taxon>Cnidaria</taxon>
        <taxon>Anthozoa</taxon>
        <taxon>Hexacorallia</taxon>
        <taxon>Actiniaria</taxon>
        <taxon>Aiptasiidae</taxon>
        <taxon>Exaiptasia</taxon>
    </lineage>
</organism>
<evidence type="ECO:0000313" key="6">
    <source>
        <dbReference type="EnsemblMetazoa" id="XP_020898928.1"/>
    </source>
</evidence>
<name>A0A913X4Q8_EXADI</name>
<dbReference type="GeneID" id="110237659"/>
<reference evidence="6" key="1">
    <citation type="submission" date="2022-11" db="UniProtKB">
        <authorList>
            <consortium name="EnsemblMetazoa"/>
        </authorList>
    </citation>
    <scope>IDENTIFICATION</scope>
</reference>
<dbReference type="PANTHER" id="PTHR10036:SF3">
    <property type="entry name" value="PROTEIN SLEEPLESS-RELATED"/>
    <property type="match status" value="1"/>
</dbReference>
<dbReference type="RefSeq" id="XP_020898928.1">
    <property type="nucleotide sequence ID" value="XM_021043269.2"/>
</dbReference>
<dbReference type="Pfam" id="PF00021">
    <property type="entry name" value="UPAR_LY6"/>
    <property type="match status" value="1"/>
</dbReference>
<evidence type="ECO:0000256" key="4">
    <source>
        <dbReference type="SAM" id="SignalP"/>
    </source>
</evidence>
<dbReference type="KEGG" id="epa:110237659"/>
<keyword evidence="3" id="KW-0812">Transmembrane</keyword>
<keyword evidence="3" id="KW-0472">Membrane</keyword>
<evidence type="ECO:0000313" key="7">
    <source>
        <dbReference type="Proteomes" id="UP000887567"/>
    </source>
</evidence>
<dbReference type="Proteomes" id="UP000887567">
    <property type="component" value="Unplaced"/>
</dbReference>
<protein>
    <recommendedName>
        <fullName evidence="5">UPAR/Ly6 domain-containing protein</fullName>
    </recommendedName>
</protein>
<dbReference type="AlphaFoldDB" id="A0A913X4Q8"/>
<dbReference type="CDD" id="cd00117">
    <property type="entry name" value="TFP"/>
    <property type="match status" value="1"/>
</dbReference>
<feature type="signal peptide" evidence="4">
    <location>
        <begin position="1"/>
        <end position="20"/>
    </location>
</feature>
<dbReference type="EnsemblMetazoa" id="XM_021043269.2">
    <property type="protein sequence ID" value="XP_020898928.1"/>
    <property type="gene ID" value="LOC110237659"/>
</dbReference>
<dbReference type="OMA" id="DVYCCSG"/>
<evidence type="ECO:0000259" key="5">
    <source>
        <dbReference type="Pfam" id="PF00021"/>
    </source>
</evidence>
<dbReference type="OrthoDB" id="5961589at2759"/>
<keyword evidence="1 4" id="KW-0732">Signal</keyword>
<keyword evidence="3" id="KW-1133">Transmembrane helix</keyword>